<dbReference type="OMA" id="SYEIYWT"/>
<evidence type="ECO:0000256" key="1">
    <source>
        <dbReference type="SAM" id="Coils"/>
    </source>
</evidence>
<feature type="region of interest" description="Disordered" evidence="2">
    <location>
        <begin position="743"/>
        <end position="771"/>
    </location>
</feature>
<feature type="region of interest" description="Disordered" evidence="2">
    <location>
        <begin position="376"/>
        <end position="411"/>
    </location>
</feature>
<feature type="region of interest" description="Disordered" evidence="2">
    <location>
        <begin position="207"/>
        <end position="268"/>
    </location>
</feature>
<gene>
    <name evidence="4" type="primary">LOC110981705</name>
</gene>
<proteinExistence type="predicted"/>
<feature type="compositionally biased region" description="Polar residues" evidence="2">
    <location>
        <begin position="247"/>
        <end position="266"/>
    </location>
</feature>
<feature type="region of interest" description="Disordered" evidence="2">
    <location>
        <begin position="51"/>
        <end position="115"/>
    </location>
</feature>
<sequence length="840" mass="95431">MADGDGNPHEIFWTREERSYNKDSDGYLHSFVPGVDQPGNIKMTQKMKFHQSNDMLNKAMKASGDERLMKERTNTESRVENHDRRKDKDIHKSKTSSVEAPRLKDKPSLKDLKPEDKKRIANLIRELAKAGEEKEVIVQQLSVERRSYEDKVNKLHEQMAAIIQERELTQKQYLECQKLLAEYQSQLASEQEKLALSLHHRASPPKFGMAPQSPTKPAPDYAPVVKKNQSNTPHKERQLRTLRVTDHQTTSQHATLTQSNGYNNAPHTGYRYPVTHQSSLVQDYQVPDIHQTSSWNQPAGTHQHPVPRTQLSHPNIIGTEFNPLLASTHRSQQVHSGNTSWTEPQVRVLASRSEPAMYVSYGTNRNPQGYMFQPGLDPEHRIHLPQSGPSSSYPKDSQEMFGSRPQSGEFRPLQPELETDFESQDSKSPQYVAAFWNHQNGAPDGLQGNTQRDKIGSNNHHHGEISEIPHAVTRQPAYQATGLPEQCHAVLERQRHELRQEQALLRQKLKDQEKILLQKQNQLELHRLRQLEQEGQRHSTSSHMEREWLDHGSGTVATSHPQKNVKDLEWEEPNIYSGMQHEVPSGSENDSDEVISTNYPPESFMNQSTSKEALETSMRRLHVSPRSRNPCGTDMSNARVAIATENPSQRTRGIKIDGYASLYPNSQPRNKIHVQGSMPSYSPSTSSSGMSQARMVDRSTSPLYKDHKTETARSPGKGGLSLSPGKVHITPAPAAHTNREPIQMQHRRRRAVSLPQSPRYHSGITKEKKSNATRLSDLISEMESPTQPNTTHARLVNITDSRSMIRQRYISTPDLFQDVVDTDTDTELQESRILEDVFFL</sequence>
<evidence type="ECO:0000313" key="3">
    <source>
        <dbReference type="Proteomes" id="UP000694845"/>
    </source>
</evidence>
<dbReference type="RefSeq" id="XP_022095206.1">
    <property type="nucleotide sequence ID" value="XM_022239514.1"/>
</dbReference>
<accession>A0A8B7YV53</accession>
<evidence type="ECO:0000313" key="4">
    <source>
        <dbReference type="RefSeq" id="XP_022095206.1"/>
    </source>
</evidence>
<feature type="compositionally biased region" description="Basic and acidic residues" evidence="2">
    <location>
        <begin position="233"/>
        <end position="246"/>
    </location>
</feature>
<dbReference type="Proteomes" id="UP000694845">
    <property type="component" value="Unplaced"/>
</dbReference>
<feature type="compositionally biased region" description="Basic and acidic residues" evidence="2">
    <location>
        <begin position="63"/>
        <end position="92"/>
    </location>
</feature>
<feature type="region of interest" description="Disordered" evidence="2">
    <location>
        <begin position="294"/>
        <end position="314"/>
    </location>
</feature>
<keyword evidence="1" id="KW-0175">Coiled coil</keyword>
<dbReference type="Pfam" id="PF15369">
    <property type="entry name" value="KIAA1328"/>
    <property type="match status" value="1"/>
</dbReference>
<feature type="coiled-coil region" evidence="1">
    <location>
        <begin position="488"/>
        <end position="534"/>
    </location>
</feature>
<feature type="region of interest" description="Disordered" evidence="2">
    <location>
        <begin position="578"/>
        <end position="611"/>
    </location>
</feature>
<dbReference type="OrthoDB" id="5972940at2759"/>
<feature type="region of interest" description="Disordered" evidence="2">
    <location>
        <begin position="439"/>
        <end position="463"/>
    </location>
</feature>
<feature type="compositionally biased region" description="Polar residues" evidence="2">
    <location>
        <begin position="594"/>
        <end position="611"/>
    </location>
</feature>
<feature type="compositionally biased region" description="Basic and acidic residues" evidence="2">
    <location>
        <begin position="451"/>
        <end position="463"/>
    </location>
</feature>
<dbReference type="GeneID" id="110981705"/>
<dbReference type="PANTHER" id="PTHR28375:SF1">
    <property type="entry name" value="PROTEIN HINDERIN"/>
    <property type="match status" value="1"/>
</dbReference>
<feature type="coiled-coil region" evidence="1">
    <location>
        <begin position="120"/>
        <end position="193"/>
    </location>
</feature>
<reference evidence="4" key="1">
    <citation type="submission" date="2025-08" db="UniProtKB">
        <authorList>
            <consortium name="RefSeq"/>
        </authorList>
    </citation>
    <scope>IDENTIFICATION</scope>
</reference>
<protein>
    <submittedName>
        <fullName evidence="4">Uncharacterized protein LOC110981705 isoform X1</fullName>
    </submittedName>
</protein>
<dbReference type="KEGG" id="aplc:110981705"/>
<organism evidence="3 4">
    <name type="scientific">Acanthaster planci</name>
    <name type="common">Crown-of-thorns starfish</name>
    <dbReference type="NCBI Taxonomy" id="133434"/>
    <lineage>
        <taxon>Eukaryota</taxon>
        <taxon>Metazoa</taxon>
        <taxon>Echinodermata</taxon>
        <taxon>Eleutherozoa</taxon>
        <taxon>Asterozoa</taxon>
        <taxon>Asteroidea</taxon>
        <taxon>Valvatacea</taxon>
        <taxon>Valvatida</taxon>
        <taxon>Acanthasteridae</taxon>
        <taxon>Acanthaster</taxon>
    </lineage>
</organism>
<keyword evidence="3" id="KW-1185">Reference proteome</keyword>
<feature type="compositionally biased region" description="Basic and acidic residues" evidence="2">
    <location>
        <begin position="101"/>
        <end position="115"/>
    </location>
</feature>
<dbReference type="InterPro" id="IPR032736">
    <property type="entry name" value="Hinderin"/>
</dbReference>
<name>A0A8B7YV53_ACAPL</name>
<dbReference type="PANTHER" id="PTHR28375">
    <property type="entry name" value="PROTEIN HINDERIN"/>
    <property type="match status" value="1"/>
</dbReference>
<evidence type="ECO:0000256" key="2">
    <source>
        <dbReference type="SAM" id="MobiDB-lite"/>
    </source>
</evidence>
<feature type="region of interest" description="Disordered" evidence="2">
    <location>
        <begin position="706"/>
        <end position="726"/>
    </location>
</feature>
<dbReference type="AlphaFoldDB" id="A0A8B7YV53"/>